<feature type="non-terminal residue" evidence="1">
    <location>
        <position position="1"/>
    </location>
</feature>
<sequence>QLATQIQGILELHDMQYVRIELKGSVLEGSVLEGGQNKDKAKIGLNRILTKNENLKFVQTQDITFSQNLMMIDSHMSEIAAEMVKVYYLGFQTTVQELALHVEKNDPLNMGNHKHFYEHKVQEFLLAVAFGMQPSKAWNGSYETHGGYIVVKENGELACYHVYDRDKFRKFLFMNTKFETPSTTRHKFGKIYEREGKKYIKLNLQIRFKN</sequence>
<evidence type="ECO:0008006" key="2">
    <source>
        <dbReference type="Google" id="ProtNLM"/>
    </source>
</evidence>
<gene>
    <name evidence="1" type="ORF">LCGC14_2837430</name>
</gene>
<proteinExistence type="predicted"/>
<reference evidence="1" key="1">
    <citation type="journal article" date="2015" name="Nature">
        <title>Complex archaea that bridge the gap between prokaryotes and eukaryotes.</title>
        <authorList>
            <person name="Spang A."/>
            <person name="Saw J.H."/>
            <person name="Jorgensen S.L."/>
            <person name="Zaremba-Niedzwiedzka K."/>
            <person name="Martijn J."/>
            <person name="Lind A.E."/>
            <person name="van Eijk R."/>
            <person name="Schleper C."/>
            <person name="Guy L."/>
            <person name="Ettema T.J."/>
        </authorList>
    </citation>
    <scope>NUCLEOTIDE SEQUENCE</scope>
</reference>
<dbReference type="Pfam" id="PF09561">
    <property type="entry name" value="RE_HpaII"/>
    <property type="match status" value="1"/>
</dbReference>
<name>A0A0F8YYV9_9ZZZZ</name>
<comment type="caution">
    <text evidence="1">The sequence shown here is derived from an EMBL/GenBank/DDBJ whole genome shotgun (WGS) entry which is preliminary data.</text>
</comment>
<protein>
    <recommendedName>
        <fullName evidence="2">HpaII restriction endonuclease</fullName>
    </recommendedName>
</protein>
<accession>A0A0F8YYV9</accession>
<dbReference type="AlphaFoldDB" id="A0A0F8YYV9"/>
<organism evidence="1">
    <name type="scientific">marine sediment metagenome</name>
    <dbReference type="NCBI Taxonomy" id="412755"/>
    <lineage>
        <taxon>unclassified sequences</taxon>
        <taxon>metagenomes</taxon>
        <taxon>ecological metagenomes</taxon>
    </lineage>
</organism>
<evidence type="ECO:0000313" key="1">
    <source>
        <dbReference type="EMBL" id="KKK79050.1"/>
    </source>
</evidence>
<dbReference type="EMBL" id="LAZR01054206">
    <property type="protein sequence ID" value="KKK79050.1"/>
    <property type="molecule type" value="Genomic_DNA"/>
</dbReference>
<dbReference type="InterPro" id="IPR019062">
    <property type="entry name" value="Restrct_endonuc_II_HpaII"/>
</dbReference>